<feature type="compositionally biased region" description="Pro residues" evidence="1">
    <location>
        <begin position="61"/>
        <end position="73"/>
    </location>
</feature>
<dbReference type="EMBL" id="HBGB01015669">
    <property type="protein sequence ID" value="CAD9054015.1"/>
    <property type="molecule type" value="Transcribed_RNA"/>
</dbReference>
<feature type="region of interest" description="Disordered" evidence="1">
    <location>
        <begin position="52"/>
        <end position="83"/>
    </location>
</feature>
<accession>A0A7S1JTJ8</accession>
<proteinExistence type="predicted"/>
<evidence type="ECO:0000256" key="1">
    <source>
        <dbReference type="SAM" id="MobiDB-lite"/>
    </source>
</evidence>
<reference evidence="2" key="1">
    <citation type="submission" date="2021-01" db="EMBL/GenBank/DDBJ databases">
        <authorList>
            <person name="Corre E."/>
            <person name="Pelletier E."/>
            <person name="Niang G."/>
            <person name="Scheremetjew M."/>
            <person name="Finn R."/>
            <person name="Kale V."/>
            <person name="Holt S."/>
            <person name="Cochrane G."/>
            <person name="Meng A."/>
            <person name="Brown T."/>
            <person name="Cohen L."/>
        </authorList>
    </citation>
    <scope>NUCLEOTIDE SEQUENCE</scope>
    <source>
        <strain evidence="2">CCMP3346</strain>
    </source>
</reference>
<protein>
    <submittedName>
        <fullName evidence="2">Uncharacterized protein</fullName>
    </submittedName>
</protein>
<dbReference type="AlphaFoldDB" id="A0A7S1JTJ8"/>
<feature type="region of interest" description="Disordered" evidence="1">
    <location>
        <begin position="136"/>
        <end position="169"/>
    </location>
</feature>
<feature type="compositionally biased region" description="Acidic residues" evidence="1">
    <location>
        <begin position="140"/>
        <end position="149"/>
    </location>
</feature>
<name>A0A7S1JTJ8_9ALVE</name>
<evidence type="ECO:0000313" key="2">
    <source>
        <dbReference type="EMBL" id="CAD9054015.1"/>
    </source>
</evidence>
<gene>
    <name evidence="2" type="ORF">VBRA1451_LOCUS9079</name>
</gene>
<sequence>MGCALCRVLLRTEPDMEFYMRNRLRRASATKRKSIDQQWEDELITHIETRLRKTEEAPPAALVPPPPPPPRPKSPAASARHSLRDSICTAAAGAPAAVQIPPRLVALSARPVDITNKNMINEGGVAWNALAMPAPFGDTLDQEEEEDESAGGSTGRSSMKYRPKAVTTR</sequence>
<organism evidence="2">
    <name type="scientific">Vitrella brassicaformis</name>
    <dbReference type="NCBI Taxonomy" id="1169539"/>
    <lineage>
        <taxon>Eukaryota</taxon>
        <taxon>Sar</taxon>
        <taxon>Alveolata</taxon>
        <taxon>Colpodellida</taxon>
        <taxon>Vitrellaceae</taxon>
        <taxon>Vitrella</taxon>
    </lineage>
</organism>